<dbReference type="InterPro" id="IPR026702">
    <property type="entry name" value="CCDC83"/>
</dbReference>
<organism evidence="3 4">
    <name type="scientific">Phoxinus phoxinus</name>
    <name type="common">Eurasian minnow</name>
    <dbReference type="NCBI Taxonomy" id="58324"/>
    <lineage>
        <taxon>Eukaryota</taxon>
        <taxon>Metazoa</taxon>
        <taxon>Chordata</taxon>
        <taxon>Craniata</taxon>
        <taxon>Vertebrata</taxon>
        <taxon>Euteleostomi</taxon>
        <taxon>Actinopterygii</taxon>
        <taxon>Neopterygii</taxon>
        <taxon>Teleostei</taxon>
        <taxon>Ostariophysi</taxon>
        <taxon>Cypriniformes</taxon>
        <taxon>Leuciscidae</taxon>
        <taxon>Phoxininae</taxon>
        <taxon>Phoxinus</taxon>
    </lineage>
</organism>
<evidence type="ECO:0000256" key="2">
    <source>
        <dbReference type="SAM" id="MobiDB-lite"/>
    </source>
</evidence>
<dbReference type="PANTHER" id="PTHR21468:SF1">
    <property type="entry name" value="COILED-COIL DOMAIN-CONTAINING PROTEIN 83"/>
    <property type="match status" value="1"/>
</dbReference>
<protein>
    <submittedName>
        <fullName evidence="3">Uncharacterized protein</fullName>
    </submittedName>
</protein>
<keyword evidence="1" id="KW-0175">Coiled coil</keyword>
<reference evidence="3 4" key="1">
    <citation type="submission" date="2024-02" db="EMBL/GenBank/DDBJ databases">
        <title>Chromosome-level genome assembly of the Eurasian Minnow (Phoxinus phoxinus).</title>
        <authorList>
            <person name="Oriowo T.O."/>
            <person name="Martin S."/>
            <person name="Stange M."/>
            <person name="Chrysostomakis Y."/>
            <person name="Brown T."/>
            <person name="Winkler S."/>
            <person name="Kukowka S."/>
            <person name="Myers E.W."/>
            <person name="Bohne A."/>
        </authorList>
    </citation>
    <scope>NUCLEOTIDE SEQUENCE [LARGE SCALE GENOMIC DNA]</scope>
    <source>
        <strain evidence="3">ZFMK-TIS-60720</strain>
        <tissue evidence="3">Whole Organism</tissue>
    </source>
</reference>
<feature type="compositionally biased region" description="Basic and acidic residues" evidence="2">
    <location>
        <begin position="55"/>
        <end position="78"/>
    </location>
</feature>
<keyword evidence="4" id="KW-1185">Reference proteome</keyword>
<feature type="region of interest" description="Disordered" evidence="2">
    <location>
        <begin position="55"/>
        <end position="89"/>
    </location>
</feature>
<dbReference type="PANTHER" id="PTHR21468">
    <property type="entry name" value="HSD9"/>
    <property type="match status" value="1"/>
</dbReference>
<evidence type="ECO:0000256" key="1">
    <source>
        <dbReference type="SAM" id="Coils"/>
    </source>
</evidence>
<sequence length="411" mass="47933">MSKTLDTTSLAEAFIQFQIQVKKKEIQDSKDEMCQLEDTKQKIIKLQEQLREEKTRNVREQNKQIKERERNLEQRQREDEEQVKQTTQETLELKQEQEKQLEELRCELARLQVQVEELQTDRQEWLQYKNEGSIKDHQKIEKLEQHIAFTQMIFQELSAVETTKQKEAQIIEDINQLAIKRATENLDKHRKSLIRENTKLIKQVPLYINRVAELESTVQQLEKENLEHINNLFQTLRMDDPLISQDDEFLAQSASVWSHGTRSMDRNIMKISLEETSALVNRPPYSLQLLEEAEEAQQERDATACDGTTPSTPPDLSEMYSSQTTFTGEMHLDLLGRRLLCVIGKASPLHPPPNNPVDASEEMTFDLLQTAKWPITTQIINRKFQQSASQSGESDVSEYHTCQIQQLLDDN</sequence>
<gene>
    <name evidence="3" type="ORF">R3I93_021188</name>
</gene>
<accession>A0AAN9C8I6</accession>
<comment type="caution">
    <text evidence="3">The sequence shown here is derived from an EMBL/GenBank/DDBJ whole genome shotgun (WGS) entry which is preliminary data.</text>
</comment>
<dbReference type="Proteomes" id="UP001364617">
    <property type="component" value="Unassembled WGS sequence"/>
</dbReference>
<evidence type="ECO:0000313" key="3">
    <source>
        <dbReference type="EMBL" id="KAK7125731.1"/>
    </source>
</evidence>
<evidence type="ECO:0000313" key="4">
    <source>
        <dbReference type="Proteomes" id="UP001364617"/>
    </source>
</evidence>
<dbReference type="AlphaFoldDB" id="A0AAN9C8I6"/>
<feature type="region of interest" description="Disordered" evidence="2">
    <location>
        <begin position="294"/>
        <end position="316"/>
    </location>
</feature>
<name>A0AAN9C8I6_9TELE</name>
<proteinExistence type="predicted"/>
<dbReference type="EMBL" id="JAYKXH010000023">
    <property type="protein sequence ID" value="KAK7125731.1"/>
    <property type="molecule type" value="Genomic_DNA"/>
</dbReference>
<feature type="coiled-coil region" evidence="1">
    <location>
        <begin position="179"/>
        <end position="231"/>
    </location>
</feature>